<evidence type="ECO:0000256" key="4">
    <source>
        <dbReference type="ARBA" id="ARBA00009381"/>
    </source>
</evidence>
<dbReference type="OrthoDB" id="1081007at2759"/>
<organism evidence="10 11">
    <name type="scientific">Ophiocordyceps polyrhachis-furcata BCC 54312</name>
    <dbReference type="NCBI Taxonomy" id="1330021"/>
    <lineage>
        <taxon>Eukaryota</taxon>
        <taxon>Fungi</taxon>
        <taxon>Dikarya</taxon>
        <taxon>Ascomycota</taxon>
        <taxon>Pezizomycotina</taxon>
        <taxon>Sordariomycetes</taxon>
        <taxon>Hypocreomycetidae</taxon>
        <taxon>Hypocreales</taxon>
        <taxon>Ophiocordycipitaceae</taxon>
        <taxon>Ophiocordyceps</taxon>
    </lineage>
</organism>
<dbReference type="PANTHER" id="PTHR11686">
    <property type="entry name" value="GAMMA GLUTAMYL TRANSPEPTIDASE"/>
    <property type="match status" value="1"/>
</dbReference>
<dbReference type="Pfam" id="PF01019">
    <property type="entry name" value="G_glu_transpept"/>
    <property type="match status" value="1"/>
</dbReference>
<keyword evidence="8" id="KW-0378">Hydrolase</keyword>
<reference evidence="10 11" key="1">
    <citation type="journal article" date="2015" name="BMC Genomics">
        <title>Insights from the genome of Ophiocordyceps polyrhachis-furcata to pathogenicity and host specificity in insect fungi.</title>
        <authorList>
            <person name="Wichadakul D."/>
            <person name="Kobmoo N."/>
            <person name="Ingsriswang S."/>
            <person name="Tangphatsornruang S."/>
            <person name="Chantasingh D."/>
            <person name="Luangsa-ard J.J."/>
            <person name="Eurwilaichitr L."/>
        </authorList>
    </citation>
    <scope>NUCLEOTIDE SEQUENCE [LARGE SCALE GENOMIC DNA]</scope>
    <source>
        <strain evidence="10 11">BCC 54312</strain>
    </source>
</reference>
<evidence type="ECO:0000256" key="6">
    <source>
        <dbReference type="PIRSR" id="PIRSR600101-1"/>
    </source>
</evidence>
<comment type="function">
    <text evidence="8">Cleaves the gamma-glutamyl peptide bond of glutathione and glutathione conjugates.</text>
</comment>
<evidence type="ECO:0000256" key="8">
    <source>
        <dbReference type="RuleBase" id="RU368068"/>
    </source>
</evidence>
<evidence type="ECO:0000256" key="2">
    <source>
        <dbReference type="ARBA" id="ARBA00001089"/>
    </source>
</evidence>
<dbReference type="InterPro" id="IPR043138">
    <property type="entry name" value="GGT_lsub"/>
</dbReference>
<name>A0A367LJB0_9HYPO</name>
<evidence type="ECO:0000256" key="9">
    <source>
        <dbReference type="SAM" id="SignalP"/>
    </source>
</evidence>
<feature type="binding site" evidence="7">
    <location>
        <begin position="468"/>
        <end position="469"/>
    </location>
    <ligand>
        <name>L-glutamate</name>
        <dbReference type="ChEBI" id="CHEBI:29985"/>
    </ligand>
</feature>
<feature type="binding site" evidence="7">
    <location>
        <position position="491"/>
    </location>
    <ligand>
        <name>L-glutamate</name>
        <dbReference type="ChEBI" id="CHEBI:29985"/>
    </ligand>
</feature>
<dbReference type="UniPathway" id="UPA00204"/>
<dbReference type="EMBL" id="LKCN02000004">
    <property type="protein sequence ID" value="RCI14490.1"/>
    <property type="molecule type" value="Genomic_DNA"/>
</dbReference>
<comment type="catalytic activity">
    <reaction evidence="5 8">
        <text>an N-terminal (5-L-glutamyl)-[peptide] + an alpha-amino acid = 5-L-glutamyl amino acid + an N-terminal L-alpha-aminoacyl-[peptide]</text>
        <dbReference type="Rhea" id="RHEA:23904"/>
        <dbReference type="Rhea" id="RHEA-COMP:9780"/>
        <dbReference type="Rhea" id="RHEA-COMP:9795"/>
        <dbReference type="ChEBI" id="CHEBI:77644"/>
        <dbReference type="ChEBI" id="CHEBI:78597"/>
        <dbReference type="ChEBI" id="CHEBI:78599"/>
        <dbReference type="ChEBI" id="CHEBI:78608"/>
        <dbReference type="EC" id="2.3.2.2"/>
    </reaction>
</comment>
<feature type="active site" description="Nucleophile" evidence="6">
    <location>
        <position position="398"/>
    </location>
</feature>
<gene>
    <name evidence="10" type="ORF">L249_6097</name>
</gene>
<proteinExistence type="inferred from homology"/>
<dbReference type="FunFam" id="3.60.20.40:FF:000001">
    <property type="entry name" value="Gamma-glutamyltranspeptidase 1"/>
    <property type="match status" value="1"/>
</dbReference>
<evidence type="ECO:0000256" key="7">
    <source>
        <dbReference type="PIRSR" id="PIRSR600101-2"/>
    </source>
</evidence>
<dbReference type="Proteomes" id="UP000253664">
    <property type="component" value="Unassembled WGS sequence"/>
</dbReference>
<dbReference type="EC" id="2.3.2.2" evidence="8"/>
<protein>
    <recommendedName>
        <fullName evidence="8">Glutathione hydrolase</fullName>
        <ecNumber evidence="8">2.3.2.2</ecNumber>
        <ecNumber evidence="8">3.4.19.13</ecNumber>
    </recommendedName>
    <alternativeName>
        <fullName evidence="8">Gamma-glutamyltransferase</fullName>
    </alternativeName>
    <alternativeName>
        <fullName evidence="8">Gamma-glutamyltranspeptidase</fullName>
    </alternativeName>
</protein>
<comment type="pathway">
    <text evidence="3 8">Sulfur metabolism; glutathione metabolism.</text>
</comment>
<dbReference type="EC" id="3.4.19.13" evidence="8"/>
<dbReference type="SUPFAM" id="SSF56235">
    <property type="entry name" value="N-terminal nucleophile aminohydrolases (Ntn hydrolases)"/>
    <property type="match status" value="1"/>
</dbReference>
<evidence type="ECO:0000313" key="11">
    <source>
        <dbReference type="Proteomes" id="UP000253664"/>
    </source>
</evidence>
<comment type="catalytic activity">
    <reaction evidence="1 8">
        <text>an S-substituted glutathione + H2O = an S-substituted L-cysteinylglycine + L-glutamate</text>
        <dbReference type="Rhea" id="RHEA:59468"/>
        <dbReference type="ChEBI" id="CHEBI:15377"/>
        <dbReference type="ChEBI" id="CHEBI:29985"/>
        <dbReference type="ChEBI" id="CHEBI:90779"/>
        <dbReference type="ChEBI" id="CHEBI:143103"/>
        <dbReference type="EC" id="3.4.19.13"/>
    </reaction>
</comment>
<feature type="signal peptide" evidence="9">
    <location>
        <begin position="1"/>
        <end position="28"/>
    </location>
</feature>
<dbReference type="GO" id="GO:0005886">
    <property type="term" value="C:plasma membrane"/>
    <property type="evidence" value="ECO:0007669"/>
    <property type="project" value="TreeGrafter"/>
</dbReference>
<comment type="catalytic activity">
    <reaction evidence="2 8">
        <text>glutathione + H2O = L-cysteinylglycine + L-glutamate</text>
        <dbReference type="Rhea" id="RHEA:28807"/>
        <dbReference type="ChEBI" id="CHEBI:15377"/>
        <dbReference type="ChEBI" id="CHEBI:29985"/>
        <dbReference type="ChEBI" id="CHEBI:57925"/>
        <dbReference type="ChEBI" id="CHEBI:61694"/>
        <dbReference type="EC" id="3.4.19.13"/>
    </reaction>
</comment>
<keyword evidence="8" id="KW-0012">Acyltransferase</keyword>
<feature type="binding site" evidence="7">
    <location>
        <begin position="416"/>
        <end position="418"/>
    </location>
    <ligand>
        <name>L-glutamate</name>
        <dbReference type="ChEBI" id="CHEBI:29985"/>
    </ligand>
</feature>
<feature type="chain" id="PRO_5016802919" description="Glutathione hydrolase" evidence="9">
    <location>
        <begin position="29"/>
        <end position="588"/>
    </location>
</feature>
<dbReference type="GO" id="GO:0006751">
    <property type="term" value="P:glutathione catabolic process"/>
    <property type="evidence" value="ECO:0007669"/>
    <property type="project" value="UniProtKB-UniRule"/>
</dbReference>
<dbReference type="Gene3D" id="1.10.246.130">
    <property type="match status" value="1"/>
</dbReference>
<evidence type="ECO:0000256" key="3">
    <source>
        <dbReference type="ARBA" id="ARBA00005115"/>
    </source>
</evidence>
<dbReference type="GO" id="GO:0036374">
    <property type="term" value="F:glutathione hydrolase activity"/>
    <property type="evidence" value="ECO:0007669"/>
    <property type="project" value="UniProtKB-UniRule"/>
</dbReference>
<dbReference type="NCBIfam" id="TIGR00066">
    <property type="entry name" value="g_glut_trans"/>
    <property type="match status" value="1"/>
</dbReference>
<comment type="similarity">
    <text evidence="4">Belongs to the gamma-glutamyltransferase family.</text>
</comment>
<dbReference type="PRINTS" id="PR01210">
    <property type="entry name" value="GGTRANSPTASE"/>
</dbReference>
<keyword evidence="8" id="KW-0808">Transferase</keyword>
<dbReference type="GO" id="GO:0103068">
    <property type="term" value="F:leukotriene C4 gamma-glutamyl transferase activity"/>
    <property type="evidence" value="ECO:0007669"/>
    <property type="project" value="UniProtKB-EC"/>
</dbReference>
<evidence type="ECO:0000256" key="1">
    <source>
        <dbReference type="ARBA" id="ARBA00001049"/>
    </source>
</evidence>
<dbReference type="Gene3D" id="3.60.20.40">
    <property type="match status" value="1"/>
</dbReference>
<evidence type="ECO:0000313" key="10">
    <source>
        <dbReference type="EMBL" id="RCI14490.1"/>
    </source>
</evidence>
<dbReference type="InterPro" id="IPR043137">
    <property type="entry name" value="GGT_ssub_C"/>
</dbReference>
<accession>A0A367LJB0</accession>
<dbReference type="AlphaFoldDB" id="A0A367LJB0"/>
<feature type="binding site" evidence="7">
    <location>
        <position position="110"/>
    </location>
    <ligand>
        <name>L-glutamate</name>
        <dbReference type="ChEBI" id="CHEBI:29985"/>
    </ligand>
</feature>
<sequence>MGSSQYTRLSIYPVILLSLLVAARCCHAVPLSILLGPSANPGAGGAVVSEASECSYIGKDLLARGGNAVDAAVGTTFCVGVIALYHSGIGGGGFALVRDERGRYEAVDFRETAPAAAYQDMFLGNVAGSMSGGLSVAVPGEVRGLEYMHGKYGSLPWKTVLQGAIRVARDGFRVSRDLAHKMTDKKRCYLLQDASFALDFAPHGVFHRRSPSFANLTRQPGTLLREGDLMTRKRYARTLERIAEEGSAAFYSGEIAEAMARYVQATNGSMTVDDLERYTITSRPVQRVRYRGLDLYTVGAPASGVVGLSILKAAEQYAPTADAGLAAHRFVEAMRFGYGVRARLADPDFVPDVVALEEQLLDERYARHVRQLINDNATLPVRDYHPGFEESVPESHGTSHIVTADADGRAVSLTTTINLVFGAQLMEPLSGIVLNDEMNDFSIPGSPNDFDLPPSTANYIAPLKRPLSSITPIIASDPDGSLRAVVGASGGSRIISATVAALWHLVEHGTSMAEAVRAPRMHDQLIPNVLLLEYAFNNDTADALAARGHNISRVAEGLSAVQGIRIRADGSFEAAAEPRQSNSRGYVL</sequence>
<keyword evidence="9" id="KW-0732">Signal</keyword>
<comment type="caution">
    <text evidence="10">The sequence shown here is derived from an EMBL/GenBank/DDBJ whole genome shotgun (WGS) entry which is preliminary data.</text>
</comment>
<dbReference type="STRING" id="1330021.A0A367LJB0"/>
<keyword evidence="11" id="KW-1185">Reference proteome</keyword>
<feature type="binding site" evidence="7">
    <location>
        <position position="440"/>
    </location>
    <ligand>
        <name>L-glutamate</name>
        <dbReference type="ChEBI" id="CHEBI:29985"/>
    </ligand>
</feature>
<evidence type="ECO:0000256" key="5">
    <source>
        <dbReference type="ARBA" id="ARBA00047417"/>
    </source>
</evidence>
<dbReference type="InterPro" id="IPR029055">
    <property type="entry name" value="Ntn_hydrolases_N"/>
</dbReference>
<dbReference type="InterPro" id="IPR000101">
    <property type="entry name" value="GGT_peptidase"/>
</dbReference>
<dbReference type="PANTHER" id="PTHR11686:SF62">
    <property type="entry name" value="GLUTATHIONE HYDROLASE"/>
    <property type="match status" value="1"/>
</dbReference>